<feature type="transmembrane region" description="Helical" evidence="12">
    <location>
        <begin position="41"/>
        <end position="60"/>
    </location>
</feature>
<evidence type="ECO:0000256" key="2">
    <source>
        <dbReference type="ARBA" id="ARBA00004370"/>
    </source>
</evidence>
<evidence type="ECO:0000256" key="1">
    <source>
        <dbReference type="ARBA" id="ARBA00000085"/>
    </source>
</evidence>
<evidence type="ECO:0000256" key="6">
    <source>
        <dbReference type="ARBA" id="ARBA00022692"/>
    </source>
</evidence>
<keyword evidence="4" id="KW-0597">Phosphoprotein</keyword>
<dbReference type="PROSITE" id="PS50109">
    <property type="entry name" value="HIS_KIN"/>
    <property type="match status" value="1"/>
</dbReference>
<dbReference type="Pfam" id="PF07730">
    <property type="entry name" value="HisKA_3"/>
    <property type="match status" value="1"/>
</dbReference>
<dbReference type="SUPFAM" id="SSF55874">
    <property type="entry name" value="ATPase domain of HSP90 chaperone/DNA topoisomerase II/histidine kinase"/>
    <property type="match status" value="1"/>
</dbReference>
<dbReference type="InterPro" id="IPR003660">
    <property type="entry name" value="HAMP_dom"/>
</dbReference>
<evidence type="ECO:0000256" key="11">
    <source>
        <dbReference type="ARBA" id="ARBA00023012"/>
    </source>
</evidence>
<evidence type="ECO:0000256" key="7">
    <source>
        <dbReference type="ARBA" id="ARBA00022741"/>
    </source>
</evidence>
<keyword evidence="10 12" id="KW-1133">Transmembrane helix</keyword>
<keyword evidence="16" id="KW-1185">Reference proteome</keyword>
<evidence type="ECO:0000256" key="4">
    <source>
        <dbReference type="ARBA" id="ARBA00022553"/>
    </source>
</evidence>
<evidence type="ECO:0000256" key="12">
    <source>
        <dbReference type="SAM" id="Phobius"/>
    </source>
</evidence>
<dbReference type="Gene3D" id="3.30.565.10">
    <property type="entry name" value="Histidine kinase-like ATPase, C-terminal domain"/>
    <property type="match status" value="1"/>
</dbReference>
<comment type="catalytic activity">
    <reaction evidence="1">
        <text>ATP + protein L-histidine = ADP + protein N-phospho-L-histidine.</text>
        <dbReference type="EC" id="2.7.13.3"/>
    </reaction>
</comment>
<dbReference type="PROSITE" id="PS50885">
    <property type="entry name" value="HAMP"/>
    <property type="match status" value="1"/>
</dbReference>
<dbReference type="EC" id="2.7.13.3" evidence="3"/>
<keyword evidence="6 12" id="KW-0812">Transmembrane</keyword>
<dbReference type="GO" id="GO:0005524">
    <property type="term" value="F:ATP binding"/>
    <property type="evidence" value="ECO:0007669"/>
    <property type="project" value="UniProtKB-KW"/>
</dbReference>
<dbReference type="InterPro" id="IPR036890">
    <property type="entry name" value="HATPase_C_sf"/>
</dbReference>
<dbReference type="OrthoDB" id="227596at2"/>
<dbReference type="EMBL" id="CP042430">
    <property type="protein sequence ID" value="QEC49961.1"/>
    <property type="molecule type" value="Genomic_DNA"/>
</dbReference>
<evidence type="ECO:0000313" key="16">
    <source>
        <dbReference type="Proteomes" id="UP000321805"/>
    </source>
</evidence>
<dbReference type="RefSeq" id="WP_146922326.1">
    <property type="nucleotide sequence ID" value="NZ_CP042430.1"/>
</dbReference>
<dbReference type="GO" id="GO:0016020">
    <property type="term" value="C:membrane"/>
    <property type="evidence" value="ECO:0007669"/>
    <property type="project" value="UniProtKB-SubCell"/>
</dbReference>
<dbReference type="GO" id="GO:0046983">
    <property type="term" value="F:protein dimerization activity"/>
    <property type="evidence" value="ECO:0007669"/>
    <property type="project" value="InterPro"/>
</dbReference>
<dbReference type="SMART" id="SM00304">
    <property type="entry name" value="HAMP"/>
    <property type="match status" value="1"/>
</dbReference>
<dbReference type="KEGG" id="bsol:FSW04_21930"/>
<gene>
    <name evidence="15" type="ORF">FSW04_21930</name>
</gene>
<dbReference type="InterPro" id="IPR011712">
    <property type="entry name" value="Sig_transdc_His_kin_sub3_dim/P"/>
</dbReference>
<dbReference type="InterPro" id="IPR003594">
    <property type="entry name" value="HATPase_dom"/>
</dbReference>
<keyword evidence="9" id="KW-0067">ATP-binding</keyword>
<accession>A0A5B8UBF8</accession>
<dbReference type="InterPro" id="IPR005467">
    <property type="entry name" value="His_kinase_dom"/>
</dbReference>
<keyword evidence="8 15" id="KW-0418">Kinase</keyword>
<reference evidence="15 16" key="1">
    <citation type="journal article" date="2018" name="J. Microbiol.">
        <title>Baekduia soli gen. nov., sp. nov., a novel bacterium isolated from the soil of Baekdu Mountain and proposal of a novel family name, Baekduiaceae fam. nov.</title>
        <authorList>
            <person name="An D.S."/>
            <person name="Siddiqi M.Z."/>
            <person name="Kim K.H."/>
            <person name="Yu H.S."/>
            <person name="Im W.T."/>
        </authorList>
    </citation>
    <scope>NUCLEOTIDE SEQUENCE [LARGE SCALE GENOMIC DNA]</scope>
    <source>
        <strain evidence="15 16">BR7-21</strain>
    </source>
</reference>
<evidence type="ECO:0000256" key="8">
    <source>
        <dbReference type="ARBA" id="ARBA00022777"/>
    </source>
</evidence>
<dbReference type="Gene3D" id="1.20.5.1930">
    <property type="match status" value="1"/>
</dbReference>
<dbReference type="AlphaFoldDB" id="A0A5B8UBF8"/>
<dbReference type="CDD" id="cd16917">
    <property type="entry name" value="HATPase_UhpB-NarQ-NarX-like"/>
    <property type="match status" value="1"/>
</dbReference>
<evidence type="ECO:0000256" key="5">
    <source>
        <dbReference type="ARBA" id="ARBA00022679"/>
    </source>
</evidence>
<feature type="domain" description="HAMP" evidence="14">
    <location>
        <begin position="61"/>
        <end position="115"/>
    </location>
</feature>
<dbReference type="InterPro" id="IPR050482">
    <property type="entry name" value="Sensor_HK_TwoCompSys"/>
</dbReference>
<dbReference type="PANTHER" id="PTHR24421:SF10">
    <property type="entry name" value="NITRATE_NITRITE SENSOR PROTEIN NARQ"/>
    <property type="match status" value="1"/>
</dbReference>
<evidence type="ECO:0000256" key="9">
    <source>
        <dbReference type="ARBA" id="ARBA00022840"/>
    </source>
</evidence>
<organism evidence="15 16">
    <name type="scientific">Baekduia soli</name>
    <dbReference type="NCBI Taxonomy" id="496014"/>
    <lineage>
        <taxon>Bacteria</taxon>
        <taxon>Bacillati</taxon>
        <taxon>Actinomycetota</taxon>
        <taxon>Thermoleophilia</taxon>
        <taxon>Solirubrobacterales</taxon>
        <taxon>Baekduiaceae</taxon>
        <taxon>Baekduia</taxon>
    </lineage>
</organism>
<dbReference type="SMART" id="SM00387">
    <property type="entry name" value="HATPase_c"/>
    <property type="match status" value="1"/>
</dbReference>
<proteinExistence type="predicted"/>
<evidence type="ECO:0000256" key="3">
    <source>
        <dbReference type="ARBA" id="ARBA00012438"/>
    </source>
</evidence>
<sequence>MRRPTLATQILAVNALLITATGLAAVAVARLSLEDVVGRRQALVLVAGILGAVLVNGVVLRRRFAPLDHLIDVMERIDLTRPGVRAEIPGADSEDVIRLVQAFNRMLGRLEDERTRTAAAVLQGQESERARLARDLHDECNQALTGVLLRLQATMQHAPQELRAELQDTKEVAAAAMEELLRLARELRPAALDDHGLHAALRTQAERFAEQTGVPVELRVYDELLDIPEHEQTVVYRVVQESLSNAGRHAQASRVVVELGRDHGRPVVRIADDGVGFASLTGDGIGLVGMRERARLAHGRLEVQSVVGRGTTVELRLDRDLWAAETEREAA</sequence>
<feature type="domain" description="Histidine kinase" evidence="13">
    <location>
        <begin position="135"/>
        <end position="321"/>
    </location>
</feature>
<keyword evidence="12" id="KW-0472">Membrane</keyword>
<evidence type="ECO:0000259" key="13">
    <source>
        <dbReference type="PROSITE" id="PS50109"/>
    </source>
</evidence>
<evidence type="ECO:0000259" key="14">
    <source>
        <dbReference type="PROSITE" id="PS50885"/>
    </source>
</evidence>
<dbReference type="GO" id="GO:0000155">
    <property type="term" value="F:phosphorelay sensor kinase activity"/>
    <property type="evidence" value="ECO:0007669"/>
    <property type="project" value="InterPro"/>
</dbReference>
<protein>
    <recommendedName>
        <fullName evidence="3">histidine kinase</fullName>
        <ecNumber evidence="3">2.7.13.3</ecNumber>
    </recommendedName>
</protein>
<name>A0A5B8UBF8_9ACTN</name>
<evidence type="ECO:0000313" key="15">
    <source>
        <dbReference type="EMBL" id="QEC49961.1"/>
    </source>
</evidence>
<keyword evidence="7" id="KW-0547">Nucleotide-binding</keyword>
<dbReference type="PANTHER" id="PTHR24421">
    <property type="entry name" value="NITRATE/NITRITE SENSOR PROTEIN NARX-RELATED"/>
    <property type="match status" value="1"/>
</dbReference>
<dbReference type="Pfam" id="PF02518">
    <property type="entry name" value="HATPase_c"/>
    <property type="match status" value="1"/>
</dbReference>
<dbReference type="Proteomes" id="UP000321805">
    <property type="component" value="Chromosome"/>
</dbReference>
<keyword evidence="11" id="KW-0902">Two-component regulatory system</keyword>
<keyword evidence="5" id="KW-0808">Transferase</keyword>
<evidence type="ECO:0000256" key="10">
    <source>
        <dbReference type="ARBA" id="ARBA00022989"/>
    </source>
</evidence>
<comment type="subcellular location">
    <subcellularLocation>
        <location evidence="2">Membrane</location>
    </subcellularLocation>
</comment>